<reference evidence="6" key="1">
    <citation type="submission" date="2024-05" db="EMBL/GenBank/DDBJ databases">
        <authorList>
            <person name="Kim S."/>
            <person name="Heo J."/>
            <person name="Choi H."/>
            <person name="Choi Y."/>
            <person name="Kwon S.-W."/>
            <person name="Kim Y."/>
        </authorList>
    </citation>
    <scope>NUCLEOTIDE SEQUENCE</scope>
    <source>
        <strain evidence="6">KACC 23698</strain>
    </source>
</reference>
<dbReference type="PROSITE" id="PS51257">
    <property type="entry name" value="PROKAR_LIPOPROTEIN"/>
    <property type="match status" value="1"/>
</dbReference>
<dbReference type="PANTHER" id="PTHR37423">
    <property type="entry name" value="SOLUBLE LYTIC MUREIN TRANSGLYCOSYLASE-RELATED"/>
    <property type="match status" value="1"/>
</dbReference>
<accession>A0AAU7JGB2</accession>
<dbReference type="InterPro" id="IPR036680">
    <property type="entry name" value="SPOR-like_sf"/>
</dbReference>
<protein>
    <submittedName>
        <fullName evidence="6">Transglycosylase SLT domain-containing protein</fullName>
    </submittedName>
</protein>
<evidence type="ECO:0000256" key="3">
    <source>
        <dbReference type="SAM" id="SignalP"/>
    </source>
</evidence>
<feature type="domain" description="Transglycosylase SLT" evidence="4">
    <location>
        <begin position="57"/>
        <end position="163"/>
    </location>
</feature>
<dbReference type="PANTHER" id="PTHR37423:SF2">
    <property type="entry name" value="MEMBRANE-BOUND LYTIC MUREIN TRANSGLYCOSYLASE C"/>
    <property type="match status" value="1"/>
</dbReference>
<proteinExistence type="inferred from homology"/>
<keyword evidence="3" id="KW-0732">Signal</keyword>
<dbReference type="AlphaFoldDB" id="A0AAU7JGB2"/>
<comment type="similarity">
    <text evidence="2">Belongs to the virb1 family.</text>
</comment>
<feature type="chain" id="PRO_5043380662" evidence="3">
    <location>
        <begin position="20"/>
        <end position="325"/>
    </location>
</feature>
<dbReference type="Gene3D" id="1.10.530.10">
    <property type="match status" value="1"/>
</dbReference>
<sequence>MTARAALVAMAAAWTLALACPAASEGPAAPQAEPAAAREPAKTEASSPAADAICLLIEAAAGSHGLPVPFFTRLIGQESSFRADVEGPVTRSGDRAQGIAQFMPKTAAERGLLDPFDPVQALPRSADFLRELKDRFGNWGLAAAAYNAGPNRVQAWLDGAGGLPFETRNYVERITGSPAEDWAAARKGDMKTPDAAPTPNESCETVRAMLRTRPNTYVAALQRRVLEGAARPWGVQLSAGFSRAQALTIFSRAEKRFASILAGKDTLILRSSLRSRGTRAFYQVRVGESSRQAADALCERLRGAGGACMVLRNALVRRSRSASSG</sequence>
<dbReference type="GO" id="GO:0042834">
    <property type="term" value="F:peptidoglycan binding"/>
    <property type="evidence" value="ECO:0007669"/>
    <property type="project" value="InterPro"/>
</dbReference>
<organism evidence="6">
    <name type="scientific">Alsobacter sp. KACC 23698</name>
    <dbReference type="NCBI Taxonomy" id="3149229"/>
    <lineage>
        <taxon>Bacteria</taxon>
        <taxon>Pseudomonadati</taxon>
        <taxon>Pseudomonadota</taxon>
        <taxon>Alphaproteobacteria</taxon>
        <taxon>Hyphomicrobiales</taxon>
        <taxon>Alsobacteraceae</taxon>
        <taxon>Alsobacter</taxon>
    </lineage>
</organism>
<comment type="similarity">
    <text evidence="1">Belongs to the transglycosylase Slt family.</text>
</comment>
<feature type="signal peptide" evidence="3">
    <location>
        <begin position="1"/>
        <end position="19"/>
    </location>
</feature>
<dbReference type="InterPro" id="IPR023346">
    <property type="entry name" value="Lysozyme-like_dom_sf"/>
</dbReference>
<dbReference type="SUPFAM" id="SSF53955">
    <property type="entry name" value="Lysozyme-like"/>
    <property type="match status" value="1"/>
</dbReference>
<gene>
    <name evidence="6" type="ORF">ABEG18_01275</name>
</gene>
<dbReference type="InterPro" id="IPR007730">
    <property type="entry name" value="SPOR-like_dom"/>
</dbReference>
<dbReference type="InterPro" id="IPR008258">
    <property type="entry name" value="Transglycosylase_SLT_dom_1"/>
</dbReference>
<feature type="domain" description="SPOR" evidence="5">
    <location>
        <begin position="230"/>
        <end position="311"/>
    </location>
</feature>
<evidence type="ECO:0000256" key="2">
    <source>
        <dbReference type="ARBA" id="ARBA00009387"/>
    </source>
</evidence>
<evidence type="ECO:0000256" key="1">
    <source>
        <dbReference type="ARBA" id="ARBA00007734"/>
    </source>
</evidence>
<dbReference type="Pfam" id="PF01464">
    <property type="entry name" value="SLT"/>
    <property type="match status" value="1"/>
</dbReference>
<dbReference type="Gene3D" id="3.30.70.1070">
    <property type="entry name" value="Sporulation related repeat"/>
    <property type="match status" value="1"/>
</dbReference>
<evidence type="ECO:0000259" key="4">
    <source>
        <dbReference type="Pfam" id="PF01464"/>
    </source>
</evidence>
<evidence type="ECO:0000259" key="5">
    <source>
        <dbReference type="Pfam" id="PF05036"/>
    </source>
</evidence>
<dbReference type="RefSeq" id="WP_406856291.1">
    <property type="nucleotide sequence ID" value="NZ_CP157484.1"/>
</dbReference>
<name>A0AAU7JGB2_9HYPH</name>
<evidence type="ECO:0000313" key="6">
    <source>
        <dbReference type="EMBL" id="XBO39448.1"/>
    </source>
</evidence>
<dbReference type="Pfam" id="PF05036">
    <property type="entry name" value="SPOR"/>
    <property type="match status" value="1"/>
</dbReference>
<dbReference type="EMBL" id="CP157484">
    <property type="protein sequence ID" value="XBO39448.1"/>
    <property type="molecule type" value="Genomic_DNA"/>
</dbReference>